<keyword evidence="2 3" id="KW-0786">Thiamine pyrophosphate</keyword>
<organism evidence="7 8">
    <name type="scientific">Acetivibrio clariflavus (strain DSM 19732 / NBRC 101661 / EBR45)</name>
    <name type="common">Clostridium clariflavum</name>
    <dbReference type="NCBI Taxonomy" id="720554"/>
    <lineage>
        <taxon>Bacteria</taxon>
        <taxon>Bacillati</taxon>
        <taxon>Bacillota</taxon>
        <taxon>Clostridia</taxon>
        <taxon>Eubacteriales</taxon>
        <taxon>Oscillospiraceae</taxon>
        <taxon>Acetivibrio</taxon>
    </lineage>
</organism>
<feature type="domain" description="Thiamine pyrophosphate enzyme N-terminal TPP-binding" evidence="6">
    <location>
        <begin position="158"/>
        <end position="271"/>
    </location>
</feature>
<dbReference type="InterPro" id="IPR012000">
    <property type="entry name" value="Thiamin_PyroP_enz_cen_dom"/>
</dbReference>
<dbReference type="PANTHER" id="PTHR18968:SF13">
    <property type="entry name" value="ACETOLACTATE SYNTHASE CATALYTIC SUBUNIT, MITOCHONDRIAL"/>
    <property type="match status" value="1"/>
</dbReference>
<dbReference type="HOGENOM" id="CLU_013748_3_1_9"/>
<dbReference type="InterPro" id="IPR029061">
    <property type="entry name" value="THDP-binding"/>
</dbReference>
<dbReference type="GO" id="GO:0003984">
    <property type="term" value="F:acetolactate synthase activity"/>
    <property type="evidence" value="ECO:0007669"/>
    <property type="project" value="TreeGrafter"/>
</dbReference>
<dbReference type="Pfam" id="PF02775">
    <property type="entry name" value="TPP_enzyme_C"/>
    <property type="match status" value="1"/>
</dbReference>
<name>G8LSY9_ACECE</name>
<dbReference type="CDD" id="cd07035">
    <property type="entry name" value="TPP_PYR_POX_like"/>
    <property type="match status" value="1"/>
</dbReference>
<evidence type="ECO:0000256" key="1">
    <source>
        <dbReference type="ARBA" id="ARBA00007812"/>
    </source>
</evidence>
<dbReference type="SUPFAM" id="SSF52467">
    <property type="entry name" value="DHS-like NAD/FAD-binding domain"/>
    <property type="match status" value="1"/>
</dbReference>
<dbReference type="SUPFAM" id="SSF55781">
    <property type="entry name" value="GAF domain-like"/>
    <property type="match status" value="1"/>
</dbReference>
<dbReference type="Gene3D" id="3.30.450.40">
    <property type="match status" value="1"/>
</dbReference>
<accession>G8LSY9</accession>
<keyword evidence="7" id="KW-0436">Ligase</keyword>
<dbReference type="InterPro" id="IPR029035">
    <property type="entry name" value="DHS-like_NAD/FAD-binding_dom"/>
</dbReference>
<dbReference type="KEGG" id="ccl:Clocl_4066"/>
<dbReference type="GO" id="GO:0009099">
    <property type="term" value="P:L-valine biosynthetic process"/>
    <property type="evidence" value="ECO:0007669"/>
    <property type="project" value="TreeGrafter"/>
</dbReference>
<dbReference type="RefSeq" id="WP_014257001.1">
    <property type="nucleotide sequence ID" value="NC_016627.1"/>
</dbReference>
<dbReference type="EMBL" id="CP003065">
    <property type="protein sequence ID" value="AEV70502.1"/>
    <property type="molecule type" value="Genomic_DNA"/>
</dbReference>
<dbReference type="InterPro" id="IPR011766">
    <property type="entry name" value="TPP_enzyme_TPP-bd"/>
</dbReference>
<feature type="domain" description="Thiamine pyrophosphate enzyme TPP-binding" evidence="5">
    <location>
        <begin position="528"/>
        <end position="674"/>
    </location>
</feature>
<dbReference type="InterPro" id="IPR012001">
    <property type="entry name" value="Thiamin_PyroP_enz_TPP-bd_dom"/>
</dbReference>
<dbReference type="CDD" id="cd00568">
    <property type="entry name" value="TPP_enzymes"/>
    <property type="match status" value="1"/>
</dbReference>
<dbReference type="Proteomes" id="UP000005435">
    <property type="component" value="Chromosome"/>
</dbReference>
<dbReference type="FunFam" id="3.40.50.970:FF:000007">
    <property type="entry name" value="Acetolactate synthase"/>
    <property type="match status" value="1"/>
</dbReference>
<dbReference type="Pfam" id="PF00205">
    <property type="entry name" value="TPP_enzyme_M"/>
    <property type="match status" value="1"/>
</dbReference>
<dbReference type="GO" id="GO:0009097">
    <property type="term" value="P:isoleucine biosynthetic process"/>
    <property type="evidence" value="ECO:0007669"/>
    <property type="project" value="TreeGrafter"/>
</dbReference>
<dbReference type="GO" id="GO:0050660">
    <property type="term" value="F:flavin adenine dinucleotide binding"/>
    <property type="evidence" value="ECO:0007669"/>
    <property type="project" value="TreeGrafter"/>
</dbReference>
<gene>
    <name evidence="7" type="ordered locus">Clocl_4066</name>
</gene>
<dbReference type="GO" id="GO:0000287">
    <property type="term" value="F:magnesium ion binding"/>
    <property type="evidence" value="ECO:0007669"/>
    <property type="project" value="InterPro"/>
</dbReference>
<dbReference type="PANTHER" id="PTHR18968">
    <property type="entry name" value="THIAMINE PYROPHOSPHATE ENZYMES"/>
    <property type="match status" value="1"/>
</dbReference>
<evidence type="ECO:0000259" key="4">
    <source>
        <dbReference type="Pfam" id="PF00205"/>
    </source>
</evidence>
<sequence>MGTKILDELFTKIADATKVVDVAYHEIADGKLNPIHKTDTSLLGIETWKKEHKKNPVYIEHTAILQEIVTEKKTIVIMDTHSDSRSANEFFFFGIESIMIIPVIQNNTVVGIIVVPSIKSPHFFTQKEIETCIELVNHYMPKYFESFHSVNDGKKNRIADGILSFLKQNGVDFVFGVPAGTVSPIFDAMNDIDIKPVITKNEAGAAYMAARYASVSKKLGVCIGAGGVGVNNMINGIADAMRAKSPVLVISGYVNRKYIGKGALQELDTEHILKPITKYSKTILDEKCVLSELEKAVRMALTPPCGPVHLSIPLDIQLSERFEDIPGKVTIPQKDYRDSIADLNKAVSVISKEKFGIIMVGKGCRGLSKEVMELSEHLQWPIIVTPEGKGVVPGTFPLNLGTYGYCGSDAAAQYVESDLATCILILGSSLGECSTCNFSDSLVRGRKSIHVDLDNRELSKVFNTDININCDIKDAIAFILNNTPKSANHFERPSLNPPYIKNHEGLSIRLFIEQITKILPSNTFYLSDLGEYMNFVFKYLEIPEGSDFEINLNYAAMGSSLAGAIGVHYAYKNRPVAVFAGDGSFYMNGSEIITAMEYNLPIIYFIVNNAMLAYVEHGHQFLYGRVLDGFKTRRISIADMMNSIGVKSISIDKTEDIHKIKDFIADIDGPRVIELVTDGSEKAPIMDRLKALK</sequence>
<evidence type="ECO:0000259" key="6">
    <source>
        <dbReference type="Pfam" id="PF02776"/>
    </source>
</evidence>
<reference evidence="8" key="1">
    <citation type="submission" date="2011-12" db="EMBL/GenBank/DDBJ databases">
        <title>Complete sequence of Clostridium clariflavum DSM 19732.</title>
        <authorList>
            <consortium name="US DOE Joint Genome Institute"/>
            <person name="Lucas S."/>
            <person name="Han J."/>
            <person name="Lapidus A."/>
            <person name="Cheng J.-F."/>
            <person name="Goodwin L."/>
            <person name="Pitluck S."/>
            <person name="Peters L."/>
            <person name="Teshima H."/>
            <person name="Detter J.C."/>
            <person name="Han C."/>
            <person name="Tapia R."/>
            <person name="Land M."/>
            <person name="Hauser L."/>
            <person name="Kyrpides N."/>
            <person name="Ivanova N."/>
            <person name="Pagani I."/>
            <person name="Kitzmiller T."/>
            <person name="Lynd L."/>
            <person name="Izquierdo J."/>
            <person name="Woyke T."/>
        </authorList>
    </citation>
    <scope>NUCLEOTIDE SEQUENCE [LARGE SCALE GENOMIC DNA]</scope>
    <source>
        <strain evidence="8">DSM 19732 / NBRC 101661 / EBR45</strain>
    </source>
</reference>
<dbReference type="Gene3D" id="3.40.50.1220">
    <property type="entry name" value="TPP-binding domain"/>
    <property type="match status" value="1"/>
</dbReference>
<evidence type="ECO:0000313" key="8">
    <source>
        <dbReference type="Proteomes" id="UP000005435"/>
    </source>
</evidence>
<dbReference type="GO" id="GO:0030976">
    <property type="term" value="F:thiamine pyrophosphate binding"/>
    <property type="evidence" value="ECO:0007669"/>
    <property type="project" value="InterPro"/>
</dbReference>
<reference evidence="7 8" key="2">
    <citation type="journal article" date="2012" name="Stand. Genomic Sci.">
        <title>Complete Genome Sequence of Clostridium clariflavum DSM 19732.</title>
        <authorList>
            <person name="Izquierdo J.A."/>
            <person name="Goodwin L."/>
            <person name="Davenport K.W."/>
            <person name="Teshima H."/>
            <person name="Bruce D."/>
            <person name="Detter C."/>
            <person name="Tapia R."/>
            <person name="Han S."/>
            <person name="Land M."/>
            <person name="Hauser L."/>
            <person name="Jeffries C.D."/>
            <person name="Han J."/>
            <person name="Pitluck S."/>
            <person name="Nolan M."/>
            <person name="Chen A."/>
            <person name="Huntemann M."/>
            <person name="Mavromatis K."/>
            <person name="Mikhailova N."/>
            <person name="Liolios K."/>
            <person name="Woyke T."/>
            <person name="Lynd L.R."/>
        </authorList>
    </citation>
    <scope>NUCLEOTIDE SEQUENCE [LARGE SCALE GENOMIC DNA]</scope>
    <source>
        <strain evidence="8">DSM 19732 / NBRC 101661 / EBR45</strain>
    </source>
</reference>
<dbReference type="GO" id="GO:0016874">
    <property type="term" value="F:ligase activity"/>
    <property type="evidence" value="ECO:0007669"/>
    <property type="project" value="UniProtKB-KW"/>
</dbReference>
<dbReference type="SUPFAM" id="SSF52518">
    <property type="entry name" value="Thiamin diphosphate-binding fold (THDP-binding)"/>
    <property type="match status" value="2"/>
</dbReference>
<evidence type="ECO:0000259" key="5">
    <source>
        <dbReference type="Pfam" id="PF02775"/>
    </source>
</evidence>
<evidence type="ECO:0000256" key="3">
    <source>
        <dbReference type="RuleBase" id="RU362132"/>
    </source>
</evidence>
<dbReference type="AlphaFoldDB" id="G8LSY9"/>
<protein>
    <submittedName>
        <fullName evidence="7">Thiamine pyrophosphate-dependent enzyme, possible carboligase or decarboxylase</fullName>
    </submittedName>
</protein>
<dbReference type="eggNOG" id="COG0028">
    <property type="taxonomic scope" value="Bacteria"/>
</dbReference>
<evidence type="ECO:0000256" key="2">
    <source>
        <dbReference type="ARBA" id="ARBA00023052"/>
    </source>
</evidence>
<proteinExistence type="inferred from homology"/>
<dbReference type="Gene3D" id="3.40.50.970">
    <property type="match status" value="2"/>
</dbReference>
<evidence type="ECO:0000313" key="7">
    <source>
        <dbReference type="EMBL" id="AEV70502.1"/>
    </source>
</evidence>
<comment type="similarity">
    <text evidence="1 3">Belongs to the TPP enzyme family.</text>
</comment>
<dbReference type="STRING" id="720554.Clocl_4066"/>
<feature type="domain" description="Thiamine pyrophosphate enzyme central" evidence="4">
    <location>
        <begin position="343"/>
        <end position="476"/>
    </location>
</feature>
<dbReference type="InterPro" id="IPR045229">
    <property type="entry name" value="TPP_enz"/>
</dbReference>
<keyword evidence="8" id="KW-1185">Reference proteome</keyword>
<dbReference type="GO" id="GO:0005948">
    <property type="term" value="C:acetolactate synthase complex"/>
    <property type="evidence" value="ECO:0007669"/>
    <property type="project" value="TreeGrafter"/>
</dbReference>
<dbReference type="Pfam" id="PF02776">
    <property type="entry name" value="TPP_enzyme_N"/>
    <property type="match status" value="1"/>
</dbReference>
<dbReference type="InterPro" id="IPR029016">
    <property type="entry name" value="GAF-like_dom_sf"/>
</dbReference>